<feature type="domain" description="Glucose/Sorbosone dehydrogenase" evidence="3">
    <location>
        <begin position="69"/>
        <end position="327"/>
    </location>
</feature>
<dbReference type="InterPro" id="IPR012938">
    <property type="entry name" value="Glc/Sorbosone_DH"/>
</dbReference>
<dbReference type="SUPFAM" id="SSF50952">
    <property type="entry name" value="Soluble quinoprotein glucose dehydrogenase"/>
    <property type="match status" value="1"/>
</dbReference>
<evidence type="ECO:0000256" key="1">
    <source>
        <dbReference type="SAM" id="MobiDB-lite"/>
    </source>
</evidence>
<protein>
    <recommendedName>
        <fullName evidence="3">Glucose/Sorbosone dehydrogenase domain-containing protein</fullName>
    </recommendedName>
</protein>
<evidence type="ECO:0000313" key="5">
    <source>
        <dbReference type="Proteomes" id="UP000019151"/>
    </source>
</evidence>
<keyword evidence="2" id="KW-0732">Signal</keyword>
<reference evidence="4 5" key="1">
    <citation type="journal article" date="2014" name="Genome Announc.">
        <title>Genome Sequence and Methylome of Soil Bacterium Gemmatirosa kalamazoonensis KBS708T, a Member of the Rarely Cultivated Gemmatimonadetes Phylum.</title>
        <authorList>
            <person name="Debruyn J.M."/>
            <person name="Radosevich M."/>
            <person name="Wommack K.E."/>
            <person name="Polson S.W."/>
            <person name="Hauser L.J."/>
            <person name="Fawaz M.N."/>
            <person name="Korlach J."/>
            <person name="Tsai Y.C."/>
        </authorList>
    </citation>
    <scope>NUCLEOTIDE SEQUENCE [LARGE SCALE GENOMIC DNA]</scope>
    <source>
        <strain evidence="4 5">KBS708</strain>
        <plasmid evidence="5">Plasmid 2</plasmid>
    </source>
</reference>
<keyword evidence="5" id="KW-1185">Reference proteome</keyword>
<dbReference type="KEGG" id="gba:J421_5737"/>
<dbReference type="Pfam" id="PF07995">
    <property type="entry name" value="GSDH"/>
    <property type="match status" value="1"/>
</dbReference>
<accession>W0RS47</accession>
<dbReference type="PATRIC" id="fig|861299.3.peg.5779"/>
<feature type="signal peptide" evidence="2">
    <location>
        <begin position="1"/>
        <end position="19"/>
    </location>
</feature>
<evidence type="ECO:0000259" key="3">
    <source>
        <dbReference type="Pfam" id="PF07995"/>
    </source>
</evidence>
<evidence type="ECO:0000256" key="2">
    <source>
        <dbReference type="SAM" id="SignalP"/>
    </source>
</evidence>
<sequence length="474" mass="50714">MRSLERAMVLALVVSAAVACNDARPPLQPRAVAAERGERGERGATATGPSPMLGEGPAIGLTLVASGLVHPVALVQAADESGRRFIVDQAGVIRVLLRDGTLLAQPFLDVRSKMTPLMPQYDERGLLGLAFHPDFRTNGKFYVYYTVPPRLAGYDHTNVVAEFHAASRANVADAASERVLLRVDHPQFNHTAGQLAFGPDHFLYISIGDGGGANDVGFGHVPDWYTFNEGRNGQDVTHNLLGNILRIDVNGGTPYAIPSDNPFVGKPGLDEIWAYGFRNPYRFSFDRGGTHQLYVGDAGQNMWEEADVVTRGGNYGWNVKEGTHCFDAAHPLTIPPSCPSVDAETGDPLIDPIVELPNEENPVAQPGIVVIIGGFVYRGTTLPQLAGQYVFGAFSKDEDAPEGAIYRALSRPGGLSAVQELPIAGHPDGELGHYVLGFGEDLHGELYVLTTDNAGPSGTTGKVFQLVPTGGRSK</sequence>
<dbReference type="EMBL" id="CP007130">
    <property type="protein sequence ID" value="AHG93272.1"/>
    <property type="molecule type" value="Genomic_DNA"/>
</dbReference>
<dbReference type="Gene3D" id="2.120.10.30">
    <property type="entry name" value="TolB, C-terminal domain"/>
    <property type="match status" value="1"/>
</dbReference>
<dbReference type="PROSITE" id="PS51257">
    <property type="entry name" value="PROKAR_LIPOPROTEIN"/>
    <property type="match status" value="1"/>
</dbReference>
<dbReference type="PANTHER" id="PTHR19328">
    <property type="entry name" value="HEDGEHOG-INTERACTING PROTEIN"/>
    <property type="match status" value="1"/>
</dbReference>
<organism evidence="4 5">
    <name type="scientific">Gemmatirosa kalamazoonensis</name>
    <dbReference type="NCBI Taxonomy" id="861299"/>
    <lineage>
        <taxon>Bacteria</taxon>
        <taxon>Pseudomonadati</taxon>
        <taxon>Gemmatimonadota</taxon>
        <taxon>Gemmatimonadia</taxon>
        <taxon>Gemmatimonadales</taxon>
        <taxon>Gemmatimonadaceae</taxon>
        <taxon>Gemmatirosa</taxon>
    </lineage>
</organism>
<dbReference type="PANTHER" id="PTHR19328:SF75">
    <property type="entry name" value="ALDOSE SUGAR DEHYDROGENASE YLII"/>
    <property type="match status" value="1"/>
</dbReference>
<proteinExistence type="predicted"/>
<dbReference type="InParanoid" id="W0RS47"/>
<feature type="region of interest" description="Disordered" evidence="1">
    <location>
        <begin position="31"/>
        <end position="53"/>
    </location>
</feature>
<gene>
    <name evidence="4" type="ORF">J421_5737</name>
</gene>
<dbReference type="Proteomes" id="UP000019151">
    <property type="component" value="Plasmid 2"/>
</dbReference>
<dbReference type="eggNOG" id="COG2133">
    <property type="taxonomic scope" value="Bacteria"/>
</dbReference>
<feature type="chain" id="PRO_5004794760" description="Glucose/Sorbosone dehydrogenase domain-containing protein" evidence="2">
    <location>
        <begin position="20"/>
        <end position="474"/>
    </location>
</feature>
<dbReference type="HOGENOM" id="CLU_012344_3_2_0"/>
<keyword evidence="4" id="KW-0614">Plasmid</keyword>
<dbReference type="InterPro" id="IPR011041">
    <property type="entry name" value="Quinoprot_gluc/sorb_DH_b-prop"/>
</dbReference>
<name>W0RS47_9BACT</name>
<dbReference type="RefSeq" id="WP_236646392.1">
    <property type="nucleotide sequence ID" value="NZ_CP007130.1"/>
</dbReference>
<evidence type="ECO:0000313" key="4">
    <source>
        <dbReference type="EMBL" id="AHG93272.1"/>
    </source>
</evidence>
<geneLocation type="plasmid" evidence="4 5">
    <name>2</name>
</geneLocation>
<dbReference type="InterPro" id="IPR011042">
    <property type="entry name" value="6-blade_b-propeller_TolB-like"/>
</dbReference>
<dbReference type="AlphaFoldDB" id="W0RS47"/>
<feature type="compositionally biased region" description="Basic and acidic residues" evidence="1">
    <location>
        <begin position="33"/>
        <end position="42"/>
    </location>
</feature>